<reference evidence="10" key="1">
    <citation type="submission" date="2017-08" db="EMBL/GenBank/DDBJ databases">
        <title>A dynamic microbial community with high functional redundancy inhabits the cold, oxic subseafloor aquifer.</title>
        <authorList>
            <person name="Tully B.J."/>
            <person name="Wheat C.G."/>
            <person name="Glazer B.T."/>
            <person name="Huber J.A."/>
        </authorList>
    </citation>
    <scope>NUCLEOTIDE SEQUENCE [LARGE SCALE GENOMIC DNA]</scope>
</reference>
<dbReference type="AlphaFoldDB" id="A0A2A5CBA8"/>
<comment type="function">
    <text evidence="5">Bidirectionally degrades single-stranded DNA into large acid-insoluble oligonucleotides, which are then degraded further into small acid-soluble oligonucleotides.</text>
</comment>
<evidence type="ECO:0000313" key="10">
    <source>
        <dbReference type="Proteomes" id="UP000228987"/>
    </source>
</evidence>
<name>A0A2A5CBA8_9GAMM</name>
<keyword evidence="2 5" id="KW-0540">Nuclease</keyword>
<accession>A0A2A5CBA8</accession>
<protein>
    <recommendedName>
        <fullName evidence="5">Exodeoxyribonuclease 7 large subunit</fullName>
        <ecNumber evidence="5">3.1.11.6</ecNumber>
    </recommendedName>
    <alternativeName>
        <fullName evidence="5">Exodeoxyribonuclease VII large subunit</fullName>
        <shortName evidence="5">Exonuclease VII large subunit</shortName>
    </alternativeName>
</protein>
<comment type="caution">
    <text evidence="9">The sequence shown here is derived from an EMBL/GenBank/DDBJ whole genome shotgun (WGS) entry which is preliminary data.</text>
</comment>
<dbReference type="CDD" id="cd04489">
    <property type="entry name" value="ExoVII_LU_OBF"/>
    <property type="match status" value="1"/>
</dbReference>
<evidence type="ECO:0000256" key="2">
    <source>
        <dbReference type="ARBA" id="ARBA00022722"/>
    </source>
</evidence>
<comment type="similarity">
    <text evidence="5 6">Belongs to the XseA family.</text>
</comment>
<comment type="catalytic activity">
    <reaction evidence="5 6">
        <text>Exonucleolytic cleavage in either 5'- to 3'- or 3'- to 5'-direction to yield nucleoside 5'-phosphates.</text>
        <dbReference type="EC" id="3.1.11.6"/>
    </reaction>
</comment>
<comment type="subunit">
    <text evidence="5">Heterooligomer composed of large and small subunits.</text>
</comment>
<dbReference type="GO" id="GO:0005737">
    <property type="term" value="C:cytoplasm"/>
    <property type="evidence" value="ECO:0007669"/>
    <property type="project" value="UniProtKB-SubCell"/>
</dbReference>
<dbReference type="GO" id="GO:0006308">
    <property type="term" value="P:DNA catabolic process"/>
    <property type="evidence" value="ECO:0007669"/>
    <property type="project" value="UniProtKB-UniRule"/>
</dbReference>
<evidence type="ECO:0000256" key="3">
    <source>
        <dbReference type="ARBA" id="ARBA00022801"/>
    </source>
</evidence>
<evidence type="ECO:0000259" key="7">
    <source>
        <dbReference type="Pfam" id="PF02601"/>
    </source>
</evidence>
<dbReference type="InterPro" id="IPR025824">
    <property type="entry name" value="OB-fold_nuc-bd_dom"/>
</dbReference>
<comment type="subcellular location">
    <subcellularLocation>
        <location evidence="5 6">Cytoplasm</location>
    </subcellularLocation>
</comment>
<dbReference type="PANTHER" id="PTHR30008:SF0">
    <property type="entry name" value="EXODEOXYRIBONUCLEASE 7 LARGE SUBUNIT"/>
    <property type="match status" value="1"/>
</dbReference>
<proteinExistence type="inferred from homology"/>
<dbReference type="InterPro" id="IPR003753">
    <property type="entry name" value="Exonuc_VII_L"/>
</dbReference>
<evidence type="ECO:0000313" key="9">
    <source>
        <dbReference type="EMBL" id="PCJ41139.1"/>
    </source>
</evidence>
<gene>
    <name evidence="5" type="primary">xseA</name>
    <name evidence="9" type="ORF">COA71_08815</name>
</gene>
<dbReference type="PANTHER" id="PTHR30008">
    <property type="entry name" value="EXODEOXYRIBONUCLEASE 7 LARGE SUBUNIT"/>
    <property type="match status" value="1"/>
</dbReference>
<dbReference type="Pfam" id="PF13742">
    <property type="entry name" value="tRNA_anti_2"/>
    <property type="match status" value="1"/>
</dbReference>
<evidence type="ECO:0000256" key="1">
    <source>
        <dbReference type="ARBA" id="ARBA00022490"/>
    </source>
</evidence>
<dbReference type="HAMAP" id="MF_00378">
    <property type="entry name" value="Exonuc_7_L"/>
    <property type="match status" value="1"/>
</dbReference>
<dbReference type="GO" id="GO:0003676">
    <property type="term" value="F:nucleic acid binding"/>
    <property type="evidence" value="ECO:0007669"/>
    <property type="project" value="InterPro"/>
</dbReference>
<sequence>MTDDLFNNSPPAKEDVYSVSDLNREARYLLEENFPAVVVEGELSNIAMPASGHWYFTLKDESAQVRCAMFKGRNQYVKIKPKEGMQIQLKAKLSLYEGRGDYQLIVQSVSPLGEGALRIAFEALKSRLHNEGLFNGDLKLSLPSLPKHIGVITSPTGAAIRDIISVLKRRFPSISVTILPVSVQGRDAAPGMVKAIKLANKKQGCLKDLDVLIIARGGGSLEDLWAFNDEQLARAIFESTLPVVSAVGHEVDFTIADFVADVRAATPSAAAELLSPEQEDFMAIYAAYQTQLSNMLMAKVKQFRQNLNWLKKQIKHPGRRLQEQAQKLDHLEIKMRREFHFYLSQSKNSVKELTHGLIQYSPISLIREQQQNNRYLSASLQKASLKSLKNARFKLADLSRALNNLSPLNILSRGYSMTYDVNNKLITQVASIKTGDTLRTRLHQGEVVSSVNYVRDPLNKTSTSE</sequence>
<dbReference type="Proteomes" id="UP000228987">
    <property type="component" value="Unassembled WGS sequence"/>
</dbReference>
<evidence type="ECO:0000256" key="4">
    <source>
        <dbReference type="ARBA" id="ARBA00022839"/>
    </source>
</evidence>
<feature type="domain" description="Exonuclease VII large subunit C-terminal" evidence="7">
    <location>
        <begin position="133"/>
        <end position="448"/>
    </location>
</feature>
<keyword evidence="1 5" id="KW-0963">Cytoplasm</keyword>
<feature type="domain" description="OB-fold nucleic acid binding" evidence="8">
    <location>
        <begin position="17"/>
        <end position="109"/>
    </location>
</feature>
<keyword evidence="3 5" id="KW-0378">Hydrolase</keyword>
<dbReference type="InterPro" id="IPR020579">
    <property type="entry name" value="Exonuc_VII_lsu_C"/>
</dbReference>
<dbReference type="GO" id="GO:0009318">
    <property type="term" value="C:exodeoxyribonuclease VII complex"/>
    <property type="evidence" value="ECO:0007669"/>
    <property type="project" value="UniProtKB-UniRule"/>
</dbReference>
<dbReference type="Pfam" id="PF02601">
    <property type="entry name" value="Exonuc_VII_L"/>
    <property type="match status" value="1"/>
</dbReference>
<keyword evidence="4 5" id="KW-0269">Exonuclease</keyword>
<evidence type="ECO:0000256" key="5">
    <source>
        <dbReference type="HAMAP-Rule" id="MF_00378"/>
    </source>
</evidence>
<dbReference type="GO" id="GO:0008855">
    <property type="term" value="F:exodeoxyribonuclease VII activity"/>
    <property type="evidence" value="ECO:0007669"/>
    <property type="project" value="UniProtKB-UniRule"/>
</dbReference>
<dbReference type="NCBIfam" id="TIGR00237">
    <property type="entry name" value="xseA"/>
    <property type="match status" value="1"/>
</dbReference>
<dbReference type="EC" id="3.1.11.6" evidence="5"/>
<dbReference type="EMBL" id="NVWI01000006">
    <property type="protein sequence ID" value="PCJ41139.1"/>
    <property type="molecule type" value="Genomic_DNA"/>
</dbReference>
<organism evidence="9 10">
    <name type="scientific">SAR86 cluster bacterium</name>
    <dbReference type="NCBI Taxonomy" id="2030880"/>
    <lineage>
        <taxon>Bacteria</taxon>
        <taxon>Pseudomonadati</taxon>
        <taxon>Pseudomonadota</taxon>
        <taxon>Gammaproteobacteria</taxon>
        <taxon>SAR86 cluster</taxon>
    </lineage>
</organism>
<evidence type="ECO:0000256" key="6">
    <source>
        <dbReference type="RuleBase" id="RU004355"/>
    </source>
</evidence>
<evidence type="ECO:0000259" key="8">
    <source>
        <dbReference type="Pfam" id="PF13742"/>
    </source>
</evidence>